<gene>
    <name evidence="6" type="ORF">NE579_15595</name>
</gene>
<name>A0AAW5JX44_9FIRM</name>
<evidence type="ECO:0000256" key="4">
    <source>
        <dbReference type="ARBA" id="ARBA00022840"/>
    </source>
</evidence>
<accession>A0AAW5JX44</accession>
<keyword evidence="4 6" id="KW-0067">ATP-binding</keyword>
<comment type="caution">
    <text evidence="6">The sequence shown here is derived from an EMBL/GenBank/DDBJ whole genome shotgun (WGS) entry which is preliminary data.</text>
</comment>
<evidence type="ECO:0000256" key="3">
    <source>
        <dbReference type="ARBA" id="ARBA00022741"/>
    </source>
</evidence>
<dbReference type="PANTHER" id="PTHR43790:SF9">
    <property type="entry name" value="GALACTOFURANOSE TRANSPORTER ATP-BINDING PROTEIN YTFR"/>
    <property type="match status" value="1"/>
</dbReference>
<feature type="domain" description="ABC transporter" evidence="5">
    <location>
        <begin position="4"/>
        <end position="33"/>
    </location>
</feature>
<dbReference type="InterPro" id="IPR003439">
    <property type="entry name" value="ABC_transporter-like_ATP-bd"/>
</dbReference>
<evidence type="ECO:0000256" key="1">
    <source>
        <dbReference type="ARBA" id="ARBA00022448"/>
    </source>
</evidence>
<proteinExistence type="predicted"/>
<dbReference type="GO" id="GO:0005524">
    <property type="term" value="F:ATP binding"/>
    <property type="evidence" value="ECO:0007669"/>
    <property type="project" value="UniProtKB-KW"/>
</dbReference>
<sequence>MPVDKLSGGNQQKVIMARWINKQPNLFILDEPTRGVDVNAKNAIHKLIKEFSEQGGSVILISSEIEEILNLSDRVLIVKDGTFVSEVAKRQMTKQVLMEQSLC</sequence>
<dbReference type="GO" id="GO:0016887">
    <property type="term" value="F:ATP hydrolysis activity"/>
    <property type="evidence" value="ECO:0007669"/>
    <property type="project" value="InterPro"/>
</dbReference>
<dbReference type="SUPFAM" id="SSF52540">
    <property type="entry name" value="P-loop containing nucleoside triphosphate hydrolases"/>
    <property type="match status" value="1"/>
</dbReference>
<dbReference type="Pfam" id="PF00005">
    <property type="entry name" value="ABC_tran"/>
    <property type="match status" value="1"/>
</dbReference>
<dbReference type="EMBL" id="JANFYS010000066">
    <property type="protein sequence ID" value="MCQ4771859.1"/>
    <property type="molecule type" value="Genomic_DNA"/>
</dbReference>
<dbReference type="PANTHER" id="PTHR43790">
    <property type="entry name" value="CARBOHYDRATE TRANSPORT ATP-BINDING PROTEIN MG119-RELATED"/>
    <property type="match status" value="1"/>
</dbReference>
<dbReference type="AlphaFoldDB" id="A0AAW5JX44"/>
<dbReference type="InterPro" id="IPR027417">
    <property type="entry name" value="P-loop_NTPase"/>
</dbReference>
<dbReference type="RefSeq" id="WP_256304902.1">
    <property type="nucleotide sequence ID" value="NZ_JANFYS010000066.1"/>
</dbReference>
<evidence type="ECO:0000313" key="6">
    <source>
        <dbReference type="EMBL" id="MCQ4771859.1"/>
    </source>
</evidence>
<evidence type="ECO:0000313" key="7">
    <source>
        <dbReference type="Proteomes" id="UP001204562"/>
    </source>
</evidence>
<evidence type="ECO:0000256" key="2">
    <source>
        <dbReference type="ARBA" id="ARBA00022737"/>
    </source>
</evidence>
<keyword evidence="1" id="KW-0813">Transport</keyword>
<dbReference type="Proteomes" id="UP001204562">
    <property type="component" value="Unassembled WGS sequence"/>
</dbReference>
<keyword evidence="2" id="KW-0677">Repeat</keyword>
<dbReference type="Gene3D" id="3.40.50.300">
    <property type="entry name" value="P-loop containing nucleotide triphosphate hydrolases"/>
    <property type="match status" value="1"/>
</dbReference>
<evidence type="ECO:0000259" key="5">
    <source>
        <dbReference type="Pfam" id="PF00005"/>
    </source>
</evidence>
<protein>
    <submittedName>
        <fullName evidence="6">ATP-binding cassette domain-containing protein</fullName>
    </submittedName>
</protein>
<dbReference type="InterPro" id="IPR050107">
    <property type="entry name" value="ABC_carbohydrate_import_ATPase"/>
</dbReference>
<organism evidence="6 7">
    <name type="scientific">Intestinimonas massiliensis</name>
    <name type="common">ex Afouda et al. 2020</name>
    <dbReference type="NCBI Taxonomy" id="1673721"/>
    <lineage>
        <taxon>Bacteria</taxon>
        <taxon>Bacillati</taxon>
        <taxon>Bacillota</taxon>
        <taxon>Clostridia</taxon>
        <taxon>Eubacteriales</taxon>
        <taxon>Intestinimonas</taxon>
    </lineage>
</organism>
<reference evidence="6" key="1">
    <citation type="submission" date="2022-06" db="EMBL/GenBank/DDBJ databases">
        <title>Isolation of gut microbiota from human fecal samples.</title>
        <authorList>
            <person name="Pamer E.G."/>
            <person name="Barat B."/>
            <person name="Waligurski E."/>
            <person name="Medina S."/>
            <person name="Paddock L."/>
            <person name="Mostad J."/>
        </authorList>
    </citation>
    <scope>NUCLEOTIDE SEQUENCE</scope>
    <source>
        <strain evidence="6">DFI.9.91</strain>
    </source>
</reference>
<keyword evidence="3" id="KW-0547">Nucleotide-binding</keyword>